<feature type="domain" description="AAA+ ATPase" evidence="2">
    <location>
        <begin position="1266"/>
        <end position="1415"/>
    </location>
</feature>
<dbReference type="GO" id="GO:0016887">
    <property type="term" value="F:ATP hydrolysis activity"/>
    <property type="evidence" value="ECO:0007669"/>
    <property type="project" value="InterPro"/>
</dbReference>
<dbReference type="Pfam" id="PF12458">
    <property type="entry name" value="DUF3686"/>
    <property type="match status" value="1"/>
</dbReference>
<organism evidence="3 4">
    <name type="scientific">Haliovirga abyssi</name>
    <dbReference type="NCBI Taxonomy" id="2996794"/>
    <lineage>
        <taxon>Bacteria</taxon>
        <taxon>Fusobacteriati</taxon>
        <taxon>Fusobacteriota</taxon>
        <taxon>Fusobacteriia</taxon>
        <taxon>Fusobacteriales</taxon>
        <taxon>Haliovirgaceae</taxon>
        <taxon>Haliovirga</taxon>
    </lineage>
</organism>
<evidence type="ECO:0000313" key="3">
    <source>
        <dbReference type="EMBL" id="BDU50370.1"/>
    </source>
</evidence>
<dbReference type="InterPro" id="IPR027417">
    <property type="entry name" value="P-loop_NTPase"/>
</dbReference>
<dbReference type="Gene3D" id="3.40.50.300">
    <property type="entry name" value="P-loop containing nucleotide triphosphate hydrolases"/>
    <property type="match status" value="1"/>
</dbReference>
<evidence type="ECO:0000313" key="4">
    <source>
        <dbReference type="Proteomes" id="UP001321582"/>
    </source>
</evidence>
<sequence length="1640" mass="190806">MGNVETIEKTEEKKGSKFEAYNVIRKRLVEQSNVLKDKIDKLNVDRIKIFGKIENGIKKTEMIVTENSCIPRDIVPIQNKLILGYNVQMGLKTTTDISDIFSIYEYNEDSLKKVGYELIDDDKFKKDLKDLYKYYKESFFAKFFEKENILHMVFQNGKNEEDIKSFKWILTSENKFVYLGNRFSHEVEFPKQQELNWIKTKREDQISGLHPHISINDKIFVETIEGDLTLKIENNTETGKGIYSEEVENLDQNLDDSEIYYAEVGNLILLKIKPYQEKTFRNLVFNEKTKEVIKVDGIEEACVLLPENQGIIFPNGSVLQSGGGKIFDINHKNMVFEIKKSSNNGEDYQYIFYNKSNGEYYIYNYNIINQEIIKPVICNGYSHFKNGDMIVFKEDSEPKRSHTIQIWKTSFSDDNNIVDEENKNNFLYNLGNKEIVKLMADCHSLYKLIKKDDSYYGLYIDINKESEKIKNNYFWINKKEAYGINSVLEDIKKAAAVAINEFDKVDKEKENNKNRFNLVKSNVENIIKNIKYSSFETIYDFVNILNDLRKSRGEISSLKELKFIEISSINNLENEVKENNLKIAEKCVDFLMGKDSLNPYVDSVKEIEEKLDDVKKAITGKELSEKINEVSEELEILINVVNNLKIEDTTKSSEILDKISLLFSRLNQSKSKLNGIVKNLGSKEKKGEFFSKLNLLSQSVSNFLEIADTSEKLNNYLTKLIVQLDELESNFSEFEEFIPQITEKREEIISSFETKKQQIVDKKNRKIDSLFKASERVLKGIENRVNALDKIEDINEIFSADLMIEKLRDIIDKLTDLGEGNKADGLENKIKVLKENSIKQLKDKKELFLDKNTIKLGNNNFLINDQKIELALLKKDDGFYFNISGTDFYEKIDSSKIEKYRDVWEQEVISENKEVYRAEFLAYKILKKYKINGELEKLYAIPEEDLKDIIKNYILDNFKEYYVKGVHDVDGFLILKELLIKEKELELGAFDPITRGAGNLFWEYGLDNKNKEKLLKRLKSINLINKFSNKNIENGFLPELEERIGKFVEDKKWIKYNNIKDIANYIAKEIGANKYFVMSLEAKDLYEEFINHLKTIGAKNIFDKSLEDLKEDIEGKYIVIKEWINSFILNTEKSFDSFIYELISIIILDNFSKRRVLKLDTAIKIKGLVGQHKFINQTKYEINYNDFMLKLEKFNSINVPKFIEFQKLKQEEISQMKEKLKFEEFMPKVLLSFVRNKLIDNVYLPLIGNNLAKQIGAAGANKRTDNMGVLLLISPPGYGKTTLVEYISNRLNMLMVKVNCPTIGNSVTSLDPEQADNINAKEELLKLNMAFEIGNNIMIYLDDIQHSNPEFLQKFISLCDGQRKIDGVYKGRSKTYDFRGKKVAVVMAGNPYTESGAKFQIPDMLSNRADVYNLGDMLKENEEAFKLSYVENAVTSNVYLNKIYMKDSSNIYKLIKVIETGNRDNIEFNGNYTEQDISEALEVMKKMLKVRDEVLNVNMEYIYSASQSEEYRVEPSFKLQGSYRNMNKISEKIIPIMNNDELRKLIEISYENDSQTLATDSEASILKFKEITERLNEDSSRRWTEIKNMYIKNKTNDGSDKIISLTKAIRSIGRSIDRLKKNKKYSNDYNKKKDDSKNIR</sequence>
<dbReference type="Pfam" id="PF00004">
    <property type="entry name" value="AAA"/>
    <property type="match status" value="1"/>
</dbReference>
<dbReference type="Proteomes" id="UP001321582">
    <property type="component" value="Chromosome"/>
</dbReference>
<protein>
    <submittedName>
        <fullName evidence="3">ATPase AAA</fullName>
    </submittedName>
</protein>
<feature type="coiled-coil region" evidence="1">
    <location>
        <begin position="604"/>
        <end position="647"/>
    </location>
</feature>
<dbReference type="RefSeq" id="WP_307905302.1">
    <property type="nucleotide sequence ID" value="NZ_AP027059.1"/>
</dbReference>
<dbReference type="SUPFAM" id="SSF52540">
    <property type="entry name" value="P-loop containing nucleoside triphosphate hydrolases"/>
    <property type="match status" value="1"/>
</dbReference>
<keyword evidence="4" id="KW-1185">Reference proteome</keyword>
<dbReference type="InterPro" id="IPR020958">
    <property type="entry name" value="DUF3686"/>
</dbReference>
<evidence type="ECO:0000256" key="1">
    <source>
        <dbReference type="SAM" id="Coils"/>
    </source>
</evidence>
<dbReference type="SMART" id="SM00382">
    <property type="entry name" value="AAA"/>
    <property type="match status" value="1"/>
</dbReference>
<proteinExistence type="predicted"/>
<dbReference type="GO" id="GO:0005524">
    <property type="term" value="F:ATP binding"/>
    <property type="evidence" value="ECO:0007669"/>
    <property type="project" value="InterPro"/>
</dbReference>
<name>A0AAU9E1V6_9FUSO</name>
<keyword evidence="1" id="KW-0175">Coiled coil</keyword>
<dbReference type="KEGG" id="haby:HLVA_09390"/>
<dbReference type="InterPro" id="IPR003959">
    <property type="entry name" value="ATPase_AAA_core"/>
</dbReference>
<dbReference type="Pfam" id="PF25472">
    <property type="entry name" value="DUF7902"/>
    <property type="match status" value="1"/>
</dbReference>
<dbReference type="InterPro" id="IPR057224">
    <property type="entry name" value="DUF7902"/>
</dbReference>
<gene>
    <name evidence="3" type="ORF">HLVA_09390</name>
</gene>
<reference evidence="3 4" key="1">
    <citation type="submission" date="2022-11" db="EMBL/GenBank/DDBJ databases">
        <title>Haliovirga abyssi gen. nov., sp. nov., a mesophilic fermentative bacterium isolated from the Iheya North hydrothermal field and the proposal of Haliovirgaceae fam. nov.</title>
        <authorList>
            <person name="Miyazaki U."/>
            <person name="Tame A."/>
            <person name="Miyazaki J."/>
            <person name="Takai K."/>
            <person name="Sawayama S."/>
            <person name="Kitajima M."/>
            <person name="Okamoto A."/>
            <person name="Nakagawa S."/>
        </authorList>
    </citation>
    <scope>NUCLEOTIDE SEQUENCE [LARGE SCALE GENOMIC DNA]</scope>
    <source>
        <strain evidence="3 4">IC12</strain>
    </source>
</reference>
<dbReference type="EMBL" id="AP027059">
    <property type="protein sequence ID" value="BDU50370.1"/>
    <property type="molecule type" value="Genomic_DNA"/>
</dbReference>
<dbReference type="InterPro" id="IPR003593">
    <property type="entry name" value="AAA+_ATPase"/>
</dbReference>
<evidence type="ECO:0000259" key="2">
    <source>
        <dbReference type="SMART" id="SM00382"/>
    </source>
</evidence>
<accession>A0AAU9E1V6</accession>